<evidence type="ECO:0000256" key="4">
    <source>
        <dbReference type="ARBA" id="ARBA00023239"/>
    </source>
</evidence>
<feature type="region of interest" description="Disordered" evidence="5">
    <location>
        <begin position="101"/>
        <end position="136"/>
    </location>
</feature>
<accession>A0A1I4QUB8</accession>
<reference evidence="8" key="1">
    <citation type="submission" date="2016-10" db="EMBL/GenBank/DDBJ databases">
        <authorList>
            <person name="Varghese N."/>
            <person name="Submissions S."/>
        </authorList>
    </citation>
    <scope>NUCLEOTIDE SEQUENCE [LARGE SCALE GENOMIC DNA]</scope>
    <source>
        <strain evidence="8">BL36</strain>
    </source>
</reference>
<evidence type="ECO:0000313" key="7">
    <source>
        <dbReference type="EMBL" id="SFM43629.1"/>
    </source>
</evidence>
<gene>
    <name evidence="7" type="ORF">SAMN05192568_103143</name>
</gene>
<dbReference type="PANTHER" id="PTHR33337:SF40">
    <property type="entry name" value="CENP-V_GFA DOMAIN-CONTAINING PROTEIN-RELATED"/>
    <property type="match status" value="1"/>
</dbReference>
<proteinExistence type="inferred from homology"/>
<evidence type="ECO:0000256" key="5">
    <source>
        <dbReference type="SAM" id="MobiDB-lite"/>
    </source>
</evidence>
<dbReference type="STRING" id="582667.SAMN05192568_103143"/>
<dbReference type="Pfam" id="PF04828">
    <property type="entry name" value="GFA"/>
    <property type="match status" value="1"/>
</dbReference>
<dbReference type="PANTHER" id="PTHR33337">
    <property type="entry name" value="GFA DOMAIN-CONTAINING PROTEIN"/>
    <property type="match status" value="1"/>
</dbReference>
<dbReference type="EMBL" id="FOTK01000031">
    <property type="protein sequence ID" value="SFM43629.1"/>
    <property type="molecule type" value="Genomic_DNA"/>
</dbReference>
<dbReference type="GO" id="GO:0016846">
    <property type="term" value="F:carbon-sulfur lyase activity"/>
    <property type="evidence" value="ECO:0007669"/>
    <property type="project" value="InterPro"/>
</dbReference>
<evidence type="ECO:0000313" key="8">
    <source>
        <dbReference type="Proteomes" id="UP000199048"/>
    </source>
</evidence>
<evidence type="ECO:0000256" key="1">
    <source>
        <dbReference type="ARBA" id="ARBA00005495"/>
    </source>
</evidence>
<keyword evidence="8" id="KW-1185">Reference proteome</keyword>
<dbReference type="SUPFAM" id="SSF51316">
    <property type="entry name" value="Mss4-like"/>
    <property type="match status" value="1"/>
</dbReference>
<name>A0A1I4QUB8_9HYPH</name>
<comment type="similarity">
    <text evidence="1">Belongs to the Gfa family.</text>
</comment>
<sequence>MLTGGCFCGAVRYEARAAPFHETICHCADCRRMVGAAQVAWFSVPRAAFRFVAGTPSAFQSSSAVLRRFCGTCGTSLTYEVDAAPDAIDVTIASLDELDQVPPRDHTRMGSKVSWDPVGDGLPAFSGARDSDSPSG</sequence>
<dbReference type="InterPro" id="IPR011057">
    <property type="entry name" value="Mss4-like_sf"/>
</dbReference>
<organism evidence="7 8">
    <name type="scientific">Methylobacterium pseudosasicola</name>
    <dbReference type="NCBI Taxonomy" id="582667"/>
    <lineage>
        <taxon>Bacteria</taxon>
        <taxon>Pseudomonadati</taxon>
        <taxon>Pseudomonadota</taxon>
        <taxon>Alphaproteobacteria</taxon>
        <taxon>Hyphomicrobiales</taxon>
        <taxon>Methylobacteriaceae</taxon>
        <taxon>Methylobacterium</taxon>
    </lineage>
</organism>
<dbReference type="PROSITE" id="PS51891">
    <property type="entry name" value="CENP_V_GFA"/>
    <property type="match status" value="1"/>
</dbReference>
<dbReference type="Proteomes" id="UP000199048">
    <property type="component" value="Unassembled WGS sequence"/>
</dbReference>
<dbReference type="RefSeq" id="WP_092044623.1">
    <property type="nucleotide sequence ID" value="NZ_FOTK01000031.1"/>
</dbReference>
<evidence type="ECO:0000256" key="3">
    <source>
        <dbReference type="ARBA" id="ARBA00022833"/>
    </source>
</evidence>
<keyword evidence="4" id="KW-0456">Lyase</keyword>
<protein>
    <submittedName>
        <fullName evidence="7">Uncharacterized conserved protein</fullName>
    </submittedName>
</protein>
<dbReference type="Gene3D" id="3.90.1590.10">
    <property type="entry name" value="glutathione-dependent formaldehyde- activating enzyme (gfa)"/>
    <property type="match status" value="1"/>
</dbReference>
<evidence type="ECO:0000259" key="6">
    <source>
        <dbReference type="PROSITE" id="PS51891"/>
    </source>
</evidence>
<keyword evidence="3" id="KW-0862">Zinc</keyword>
<dbReference type="InterPro" id="IPR006913">
    <property type="entry name" value="CENP-V/GFA"/>
</dbReference>
<dbReference type="GO" id="GO:0046872">
    <property type="term" value="F:metal ion binding"/>
    <property type="evidence" value="ECO:0007669"/>
    <property type="project" value="UniProtKB-KW"/>
</dbReference>
<keyword evidence="2" id="KW-0479">Metal-binding</keyword>
<evidence type="ECO:0000256" key="2">
    <source>
        <dbReference type="ARBA" id="ARBA00022723"/>
    </source>
</evidence>
<dbReference type="OrthoDB" id="9807246at2"/>
<dbReference type="AlphaFoldDB" id="A0A1I4QUB8"/>
<feature type="domain" description="CENP-V/GFA" evidence="6">
    <location>
        <begin position="2"/>
        <end position="105"/>
    </location>
</feature>